<evidence type="ECO:0000313" key="3">
    <source>
        <dbReference type="EMBL" id="MFC4262784.1"/>
    </source>
</evidence>
<feature type="chain" id="PRO_5046713185" evidence="2">
    <location>
        <begin position="20"/>
        <end position="318"/>
    </location>
</feature>
<evidence type="ECO:0000313" key="4">
    <source>
        <dbReference type="Proteomes" id="UP001595907"/>
    </source>
</evidence>
<dbReference type="Gene3D" id="2.70.170.10">
    <property type="entry name" value="Neurotransmitter-gated ion-channel ligand-binding domain"/>
    <property type="match status" value="1"/>
</dbReference>
<keyword evidence="1" id="KW-1133">Transmembrane helix</keyword>
<evidence type="ECO:0000256" key="1">
    <source>
        <dbReference type="SAM" id="Phobius"/>
    </source>
</evidence>
<dbReference type="RefSeq" id="WP_379708569.1">
    <property type="nucleotide sequence ID" value="NZ_JBHSCZ010000002.1"/>
</dbReference>
<dbReference type="EMBL" id="JBHSCZ010000002">
    <property type="protein sequence ID" value="MFC4262784.1"/>
    <property type="molecule type" value="Genomic_DNA"/>
</dbReference>
<protein>
    <submittedName>
        <fullName evidence="3">Uncharacterized protein</fullName>
    </submittedName>
</protein>
<keyword evidence="4" id="KW-1185">Reference proteome</keyword>
<reference evidence="4" key="1">
    <citation type="journal article" date="2019" name="Int. J. Syst. Evol. Microbiol.">
        <title>The Global Catalogue of Microorganisms (GCM) 10K type strain sequencing project: providing services to taxonomists for standard genome sequencing and annotation.</title>
        <authorList>
            <consortium name="The Broad Institute Genomics Platform"/>
            <consortium name="The Broad Institute Genome Sequencing Center for Infectious Disease"/>
            <person name="Wu L."/>
            <person name="Ma J."/>
        </authorList>
    </citation>
    <scope>NUCLEOTIDE SEQUENCE [LARGE SCALE GENOMIC DNA]</scope>
    <source>
        <strain evidence="4">CECT 8289</strain>
    </source>
</reference>
<dbReference type="Proteomes" id="UP001595907">
    <property type="component" value="Unassembled WGS sequence"/>
</dbReference>
<dbReference type="InterPro" id="IPR036734">
    <property type="entry name" value="Neur_chan_lig-bd_sf"/>
</dbReference>
<gene>
    <name evidence="3" type="ORF">ACFOWM_07850</name>
</gene>
<feature type="transmembrane region" description="Helical" evidence="1">
    <location>
        <begin position="194"/>
        <end position="217"/>
    </location>
</feature>
<feature type="signal peptide" evidence="2">
    <location>
        <begin position="1"/>
        <end position="19"/>
    </location>
</feature>
<proteinExistence type="predicted"/>
<keyword evidence="1" id="KW-0472">Membrane</keyword>
<name>A0ABV8QV30_9BACT</name>
<feature type="transmembrane region" description="Helical" evidence="1">
    <location>
        <begin position="291"/>
        <end position="312"/>
    </location>
</feature>
<feature type="transmembrane region" description="Helical" evidence="1">
    <location>
        <begin position="258"/>
        <end position="279"/>
    </location>
</feature>
<keyword evidence="1" id="KW-0812">Transmembrane</keyword>
<accession>A0ABV8QV30</accession>
<comment type="caution">
    <text evidence="3">The sequence shown here is derived from an EMBL/GenBank/DDBJ whole genome shotgun (WGS) entry which is preliminary data.</text>
</comment>
<evidence type="ECO:0000256" key="2">
    <source>
        <dbReference type="SAM" id="SignalP"/>
    </source>
</evidence>
<organism evidence="3 4">
    <name type="scientific">Ferruginibacter yonginensis</name>
    <dbReference type="NCBI Taxonomy" id="1310416"/>
    <lineage>
        <taxon>Bacteria</taxon>
        <taxon>Pseudomonadati</taxon>
        <taxon>Bacteroidota</taxon>
        <taxon>Chitinophagia</taxon>
        <taxon>Chitinophagales</taxon>
        <taxon>Chitinophagaceae</taxon>
        <taxon>Ferruginibacter</taxon>
    </lineage>
</organism>
<dbReference type="SUPFAM" id="SSF63712">
    <property type="entry name" value="Nicotinic receptor ligand binding domain-like"/>
    <property type="match status" value="1"/>
</dbReference>
<keyword evidence="2" id="KW-0732">Signal</keyword>
<sequence length="318" mass="36002">MKKIVCIVLTICCCHSSMAGSRDSIKVGVFITNLYDFNIAGKSFKADFWIWYLHKNDSLKTLGTCELPQSKSSSFSYDYFRKRTNASDENFSNQKCKAEIIKDWNVTNFPFDKQSLQIKIESSLEQSDITLLPDSLNSSIDSSLFMEDWQVKKFKLTNGTTVYNTNYGDPNIKMAASKYSYINATVDLSRKSPYMIFFKLLTVLFASFIIICSAFFLEPDNTTRFGVATGSLFAAVSNKNFAASVAPSSNGNTLMDTIHNFTFLCFILVIGMALYTYWLAKNEQKERAKKIGQVFIFSLLIIYTLIIGFMVYKAKTVS</sequence>